<name>A0A4C1ZX23_EUMVA</name>
<sequence length="244" mass="28298">MPEAVERSQRSPKNLTKLKKVLDFCSLNCDIGILRRRSKPESHRHLTAMESNHNWLTRNQLLKSRHLADRLFTLKTSTSVLGEFAGQVSLQEEIERLSPPRQTETVTKETVEMMLVRRLQWHLTAKLQATHYGFTPERGMGDALYDIMTYIYRELNLKKIILMVSLDIEGAFDNAWWPALSTQLRAYKCPMSLYGMVHGCFPNWEVIVRYAGGEWDIQGSIYKTLYTVLHSRSNLLKSHFGPRI</sequence>
<dbReference type="Proteomes" id="UP000299102">
    <property type="component" value="Unassembled WGS sequence"/>
</dbReference>
<organism evidence="2 3">
    <name type="scientific">Eumeta variegata</name>
    <name type="common">Bagworm moth</name>
    <name type="synonym">Eumeta japonica</name>
    <dbReference type="NCBI Taxonomy" id="151549"/>
    <lineage>
        <taxon>Eukaryota</taxon>
        <taxon>Metazoa</taxon>
        <taxon>Ecdysozoa</taxon>
        <taxon>Arthropoda</taxon>
        <taxon>Hexapoda</taxon>
        <taxon>Insecta</taxon>
        <taxon>Pterygota</taxon>
        <taxon>Neoptera</taxon>
        <taxon>Endopterygota</taxon>
        <taxon>Lepidoptera</taxon>
        <taxon>Glossata</taxon>
        <taxon>Ditrysia</taxon>
        <taxon>Tineoidea</taxon>
        <taxon>Psychidae</taxon>
        <taxon>Oiketicinae</taxon>
        <taxon>Eumeta</taxon>
    </lineage>
</organism>
<reference evidence="2 3" key="1">
    <citation type="journal article" date="2019" name="Commun. Biol.">
        <title>The bagworm genome reveals a unique fibroin gene that provides high tensile strength.</title>
        <authorList>
            <person name="Kono N."/>
            <person name="Nakamura H."/>
            <person name="Ohtoshi R."/>
            <person name="Tomita M."/>
            <person name="Numata K."/>
            <person name="Arakawa K."/>
        </authorList>
    </citation>
    <scope>NUCLEOTIDE SEQUENCE [LARGE SCALE GENOMIC DNA]</scope>
</reference>
<dbReference type="AlphaFoldDB" id="A0A4C1ZX23"/>
<protein>
    <recommendedName>
        <fullName evidence="1">Reverse transcriptase domain-containing protein</fullName>
    </recommendedName>
</protein>
<dbReference type="OrthoDB" id="411871at2759"/>
<evidence type="ECO:0000313" key="3">
    <source>
        <dbReference type="Proteomes" id="UP000299102"/>
    </source>
</evidence>
<dbReference type="Pfam" id="PF00078">
    <property type="entry name" value="RVT_1"/>
    <property type="match status" value="1"/>
</dbReference>
<accession>A0A4C1ZX23</accession>
<gene>
    <name evidence="2" type="ORF">EVAR_60665_1</name>
</gene>
<evidence type="ECO:0000313" key="2">
    <source>
        <dbReference type="EMBL" id="GBP91215.1"/>
    </source>
</evidence>
<comment type="caution">
    <text evidence="2">The sequence shown here is derived from an EMBL/GenBank/DDBJ whole genome shotgun (WGS) entry which is preliminary data.</text>
</comment>
<proteinExistence type="predicted"/>
<keyword evidence="3" id="KW-1185">Reference proteome</keyword>
<feature type="domain" description="Reverse transcriptase" evidence="1">
    <location>
        <begin position="111"/>
        <end position="201"/>
    </location>
</feature>
<dbReference type="EMBL" id="BGZK01002152">
    <property type="protein sequence ID" value="GBP91215.1"/>
    <property type="molecule type" value="Genomic_DNA"/>
</dbReference>
<evidence type="ECO:0000259" key="1">
    <source>
        <dbReference type="Pfam" id="PF00078"/>
    </source>
</evidence>
<dbReference type="InterPro" id="IPR000477">
    <property type="entry name" value="RT_dom"/>
</dbReference>